<dbReference type="PANTHER" id="PTHR46033:SF8">
    <property type="entry name" value="PROTEIN MAINTENANCE OF MERISTEMS-LIKE"/>
    <property type="match status" value="1"/>
</dbReference>
<organism evidence="2 3">
    <name type="scientific">Arachis hypogaea</name>
    <name type="common">Peanut</name>
    <dbReference type="NCBI Taxonomy" id="3818"/>
    <lineage>
        <taxon>Eukaryota</taxon>
        <taxon>Viridiplantae</taxon>
        <taxon>Streptophyta</taxon>
        <taxon>Embryophyta</taxon>
        <taxon>Tracheophyta</taxon>
        <taxon>Spermatophyta</taxon>
        <taxon>Magnoliopsida</taxon>
        <taxon>eudicotyledons</taxon>
        <taxon>Gunneridae</taxon>
        <taxon>Pentapetalae</taxon>
        <taxon>rosids</taxon>
        <taxon>fabids</taxon>
        <taxon>Fabales</taxon>
        <taxon>Fabaceae</taxon>
        <taxon>Papilionoideae</taxon>
        <taxon>50 kb inversion clade</taxon>
        <taxon>dalbergioids sensu lato</taxon>
        <taxon>Dalbergieae</taxon>
        <taxon>Pterocarpus clade</taxon>
        <taxon>Arachis</taxon>
    </lineage>
</organism>
<dbReference type="PANTHER" id="PTHR46033">
    <property type="entry name" value="PROTEIN MAIN-LIKE 2"/>
    <property type="match status" value="1"/>
</dbReference>
<name>A0A445CD42_ARAHY</name>
<reference evidence="2 3" key="1">
    <citation type="submission" date="2019-01" db="EMBL/GenBank/DDBJ databases">
        <title>Sequencing of cultivated peanut Arachis hypogaea provides insights into genome evolution and oil improvement.</title>
        <authorList>
            <person name="Chen X."/>
        </authorList>
    </citation>
    <scope>NUCLEOTIDE SEQUENCE [LARGE SCALE GENOMIC DNA]</scope>
    <source>
        <strain evidence="3">cv. Fuhuasheng</strain>
        <tissue evidence="2">Leaves</tissue>
    </source>
</reference>
<dbReference type="EMBL" id="SDMP01000007">
    <property type="protein sequence ID" value="RYR48867.1"/>
    <property type="molecule type" value="Genomic_DNA"/>
</dbReference>
<dbReference type="GO" id="GO:0010073">
    <property type="term" value="P:meristem maintenance"/>
    <property type="evidence" value="ECO:0007669"/>
    <property type="project" value="InterPro"/>
</dbReference>
<gene>
    <name evidence="2" type="ORF">Ahy_A07g034953</name>
</gene>
<protein>
    <recommendedName>
        <fullName evidence="1">Aminotransferase-like plant mobile domain-containing protein</fullName>
    </recommendedName>
</protein>
<evidence type="ECO:0000313" key="2">
    <source>
        <dbReference type="EMBL" id="RYR48867.1"/>
    </source>
</evidence>
<proteinExistence type="predicted"/>
<evidence type="ECO:0000313" key="3">
    <source>
        <dbReference type="Proteomes" id="UP000289738"/>
    </source>
</evidence>
<dbReference type="AlphaFoldDB" id="A0A445CD42"/>
<dbReference type="InterPro" id="IPR019557">
    <property type="entry name" value="AminoTfrase-like_pln_mobile"/>
</dbReference>
<accession>A0A445CD42</accession>
<dbReference type="InterPro" id="IPR044824">
    <property type="entry name" value="MAIN-like"/>
</dbReference>
<comment type="caution">
    <text evidence="2">The sequence shown here is derived from an EMBL/GenBank/DDBJ whole genome shotgun (WGS) entry which is preliminary data.</text>
</comment>
<dbReference type="Pfam" id="PF10536">
    <property type="entry name" value="PMD"/>
    <property type="match status" value="1"/>
</dbReference>
<feature type="domain" description="Aminotransferase-like plant mobile" evidence="1">
    <location>
        <begin position="2"/>
        <end position="100"/>
    </location>
</feature>
<sequence length="160" mass="17834">MPETHTFILSVDEVTVTLEDIAHIFGLSIDGEVAEHRVFGNEPIVSSFSKSYIKLALVCRIRDAEPLDTLNSIQRYVKCQIFYLLGSTVFADKSTAYTHANGSTLIVGSSMSRASLQALCRATQYNCKKIDGSLNILFGHGSESCVWRPFRDSIFQQLTY</sequence>
<dbReference type="Proteomes" id="UP000289738">
    <property type="component" value="Chromosome A07"/>
</dbReference>
<keyword evidence="3" id="KW-1185">Reference proteome</keyword>
<evidence type="ECO:0000259" key="1">
    <source>
        <dbReference type="Pfam" id="PF10536"/>
    </source>
</evidence>